<sequence>MRVYYDTEFVERGPEHPLVLVSIGMVAEDGRELYAVSSEFDEDLVRSHPWLSEHVWPQLPLRGGPEGSVLDTGHPHVRTRGEIARMVHEFLRATPEPQLWAWHGSYDHVLLCQLWGTPREMPREVPFLTHDLKQEAVRLGDPRLPPQKSGLHHALADARHLMRRARWLEERF</sequence>
<dbReference type="SUPFAM" id="SSF53098">
    <property type="entry name" value="Ribonuclease H-like"/>
    <property type="match status" value="1"/>
</dbReference>
<dbReference type="EMBL" id="JAAXPG010000002">
    <property type="protein sequence ID" value="NKY96497.1"/>
    <property type="molecule type" value="Genomic_DNA"/>
</dbReference>
<gene>
    <name evidence="1" type="ORF">HGB44_02245</name>
</gene>
<dbReference type="GO" id="GO:0003676">
    <property type="term" value="F:nucleic acid binding"/>
    <property type="evidence" value="ECO:0007669"/>
    <property type="project" value="InterPro"/>
</dbReference>
<dbReference type="InterPro" id="IPR012337">
    <property type="entry name" value="RNaseH-like_sf"/>
</dbReference>
<protein>
    <submittedName>
        <fullName evidence="1">Uncharacterized protein</fullName>
    </submittedName>
</protein>
<dbReference type="Gene3D" id="3.30.420.10">
    <property type="entry name" value="Ribonuclease H-like superfamily/Ribonuclease H"/>
    <property type="match status" value="1"/>
</dbReference>
<evidence type="ECO:0000313" key="1">
    <source>
        <dbReference type="EMBL" id="NKY96497.1"/>
    </source>
</evidence>
<comment type="caution">
    <text evidence="1">The sequence shown here is derived from an EMBL/GenBank/DDBJ whole genome shotgun (WGS) entry which is preliminary data.</text>
</comment>
<accession>A0A7X6M9A6</accession>
<evidence type="ECO:0000313" key="2">
    <source>
        <dbReference type="Proteomes" id="UP000553209"/>
    </source>
</evidence>
<organism evidence="1 2">
    <name type="scientific">Nocardiopsis alborubida</name>
    <dbReference type="NCBI Taxonomy" id="146802"/>
    <lineage>
        <taxon>Bacteria</taxon>
        <taxon>Bacillati</taxon>
        <taxon>Actinomycetota</taxon>
        <taxon>Actinomycetes</taxon>
        <taxon>Streptosporangiales</taxon>
        <taxon>Nocardiopsidaceae</taxon>
        <taxon>Nocardiopsis</taxon>
    </lineage>
</organism>
<keyword evidence="2" id="KW-1185">Reference proteome</keyword>
<name>A0A7X6M9A6_9ACTN</name>
<dbReference type="Proteomes" id="UP000553209">
    <property type="component" value="Unassembled WGS sequence"/>
</dbReference>
<dbReference type="InterPro" id="IPR036397">
    <property type="entry name" value="RNaseH_sf"/>
</dbReference>
<proteinExistence type="predicted"/>
<dbReference type="AlphaFoldDB" id="A0A7X6M9A6"/>
<dbReference type="RefSeq" id="WP_061083678.1">
    <property type="nucleotide sequence ID" value="NZ_JAAXPG010000002.1"/>
</dbReference>
<reference evidence="1 2" key="1">
    <citation type="submission" date="2020-04" db="EMBL/GenBank/DDBJ databases">
        <title>MicrobeNet Type strains.</title>
        <authorList>
            <person name="Nicholson A.C."/>
        </authorList>
    </citation>
    <scope>NUCLEOTIDE SEQUENCE [LARGE SCALE GENOMIC DNA]</scope>
    <source>
        <strain evidence="1 2">ATCC 23612</strain>
    </source>
</reference>